<evidence type="ECO:0000313" key="3">
    <source>
        <dbReference type="Proteomes" id="UP000276770"/>
    </source>
</evidence>
<organism evidence="2 3">
    <name type="scientific">Falsibacillus albus</name>
    <dbReference type="NCBI Taxonomy" id="2478915"/>
    <lineage>
        <taxon>Bacteria</taxon>
        <taxon>Bacillati</taxon>
        <taxon>Bacillota</taxon>
        <taxon>Bacilli</taxon>
        <taxon>Bacillales</taxon>
        <taxon>Bacillaceae</taxon>
        <taxon>Falsibacillus</taxon>
    </lineage>
</organism>
<feature type="signal peptide" evidence="1">
    <location>
        <begin position="1"/>
        <end position="20"/>
    </location>
</feature>
<name>A0A3L7JS23_9BACI</name>
<evidence type="ECO:0000256" key="1">
    <source>
        <dbReference type="SAM" id="SignalP"/>
    </source>
</evidence>
<dbReference type="Proteomes" id="UP000276770">
    <property type="component" value="Unassembled WGS sequence"/>
</dbReference>
<gene>
    <name evidence="2" type="ORF">D9X91_16880</name>
</gene>
<evidence type="ECO:0000313" key="2">
    <source>
        <dbReference type="EMBL" id="RLQ93657.1"/>
    </source>
</evidence>
<keyword evidence="3" id="KW-1185">Reference proteome</keyword>
<proteinExistence type="predicted"/>
<accession>A0A3L7JS23</accession>
<dbReference type="AlphaFoldDB" id="A0A3L7JS23"/>
<dbReference type="RefSeq" id="WP_121681827.1">
    <property type="nucleotide sequence ID" value="NZ_RCVZ01000013.1"/>
</dbReference>
<protein>
    <recommendedName>
        <fullName evidence="4">DUF4830 domain-containing protein</fullName>
    </recommendedName>
</protein>
<feature type="chain" id="PRO_5039179719" description="DUF4830 domain-containing protein" evidence="1">
    <location>
        <begin position="21"/>
        <end position="142"/>
    </location>
</feature>
<dbReference type="EMBL" id="RCVZ01000013">
    <property type="protein sequence ID" value="RLQ93657.1"/>
    <property type="molecule type" value="Genomic_DNA"/>
</dbReference>
<evidence type="ECO:0008006" key="4">
    <source>
        <dbReference type="Google" id="ProtNLM"/>
    </source>
</evidence>
<sequence>MKKFFFLTVCFLLITLTACSEKEQTIDMNRVSKETMITKKYLEEKGYTLVSFVGKSREVLTKEYLASIRGQQEWKVQPVKPDPFIGKAIQRVTFVVKNHPLNKQYHGEIRVTVFLYQNKVIGGTSFAPENDGAVHSLDGKND</sequence>
<comment type="caution">
    <text evidence="2">The sequence shown here is derived from an EMBL/GenBank/DDBJ whole genome shotgun (WGS) entry which is preliminary data.</text>
</comment>
<keyword evidence="1" id="KW-0732">Signal</keyword>
<dbReference type="PROSITE" id="PS51257">
    <property type="entry name" value="PROKAR_LIPOPROTEIN"/>
    <property type="match status" value="1"/>
</dbReference>
<reference evidence="2 3" key="1">
    <citation type="submission" date="2018-10" db="EMBL/GenBank/DDBJ databases">
        <title>Falsibacillus sp. genome draft.</title>
        <authorList>
            <person name="Shi S."/>
        </authorList>
    </citation>
    <scope>NUCLEOTIDE SEQUENCE [LARGE SCALE GENOMIC DNA]</scope>
    <source>
        <strain evidence="2 3">GY 10110</strain>
    </source>
</reference>
<dbReference type="OrthoDB" id="1904509at2"/>